<dbReference type="Gene3D" id="3.30.1120.10">
    <property type="match status" value="1"/>
</dbReference>
<gene>
    <name evidence="4" type="ORF">QEH59_13115</name>
</gene>
<comment type="similarity">
    <text evidence="1">Belongs to the sulfatase family.</text>
</comment>
<evidence type="ECO:0000256" key="1">
    <source>
        <dbReference type="ARBA" id="ARBA00008779"/>
    </source>
</evidence>
<dbReference type="GO" id="GO:0016787">
    <property type="term" value="F:hydrolase activity"/>
    <property type="evidence" value="ECO:0007669"/>
    <property type="project" value="UniProtKB-KW"/>
</dbReference>
<dbReference type="EMBL" id="JARXIC010000023">
    <property type="protein sequence ID" value="MDQ8195371.1"/>
    <property type="molecule type" value="Genomic_DNA"/>
</dbReference>
<evidence type="ECO:0000313" key="5">
    <source>
        <dbReference type="Proteomes" id="UP001243717"/>
    </source>
</evidence>
<dbReference type="EC" id="3.1.6.-" evidence="4"/>
<evidence type="ECO:0000259" key="3">
    <source>
        <dbReference type="Pfam" id="PF00884"/>
    </source>
</evidence>
<dbReference type="Proteomes" id="UP001243717">
    <property type="component" value="Unassembled WGS sequence"/>
</dbReference>
<comment type="caution">
    <text evidence="4">The sequence shown here is derived from an EMBL/GenBank/DDBJ whole genome shotgun (WGS) entry which is preliminary data.</text>
</comment>
<name>A0ABU1AKM8_9BACT</name>
<dbReference type="PANTHER" id="PTHR42693">
    <property type="entry name" value="ARYLSULFATASE FAMILY MEMBER"/>
    <property type="match status" value="1"/>
</dbReference>
<dbReference type="CDD" id="cd16025">
    <property type="entry name" value="PAS_like"/>
    <property type="match status" value="1"/>
</dbReference>
<keyword evidence="2 4" id="KW-0378">Hydrolase</keyword>
<evidence type="ECO:0000256" key="2">
    <source>
        <dbReference type="ARBA" id="ARBA00022801"/>
    </source>
</evidence>
<dbReference type="InterPro" id="IPR000917">
    <property type="entry name" value="Sulfatase_N"/>
</dbReference>
<dbReference type="Gene3D" id="3.40.720.10">
    <property type="entry name" value="Alkaline Phosphatase, subunit A"/>
    <property type="match status" value="1"/>
</dbReference>
<dbReference type="InterPro" id="IPR017850">
    <property type="entry name" value="Alkaline_phosphatase_core_sf"/>
</dbReference>
<evidence type="ECO:0000313" key="4">
    <source>
        <dbReference type="EMBL" id="MDQ8195371.1"/>
    </source>
</evidence>
<accession>A0ABU1AKM8</accession>
<dbReference type="PANTHER" id="PTHR42693:SF53">
    <property type="entry name" value="ENDO-4-O-SULFATASE"/>
    <property type="match status" value="1"/>
</dbReference>
<keyword evidence="5" id="KW-1185">Reference proteome</keyword>
<dbReference type="RefSeq" id="WP_308985827.1">
    <property type="nucleotide sequence ID" value="NZ_JARXIC010000023.1"/>
</dbReference>
<sequence length="507" mass="57294">MYKILFSILIAFVAWLNIAAGQAKPNIVLIMVDDLGFSDIGAYGGEVNTPNLDKLAEQGIRFRRFYNDAKCGASRVSLLMGASNYKASQNNYSNPTLGHVLGAAGYHTYASGKHHSTISLFDRGFDHYYGLRDGMSNHFNPGLQREGEPEPASKGRDRFWCDDDLTFNTRDPNYQHYFPKGFYTTDAFTSKALEYLDEWEKEKSGRPFFLYLPYSAPHDPLLAWPEDIAKYDGVYDAGYGAIRKARYEKQQEIGLLDPKTSPLSPATHDDWDQLSESEKAQQIAVMQTYAAMIDRVDQKVGEVIEKLKSAGVYENTLIMFCSDNGCEKVGSRQMVDNIGGVGTYVSPGSDWANVSNTPYRLFKLSAYNGGSRTPMIVHWPKGIKNPGRFTDKFSHLSDVMPTLIELAGASYPETFEGKSERKLYGDSFVDVLQDQALMKRDPIFMQRGSHRYIIDEGYKLVTDDAKHWSLYKLSEEETEITDLSAVEPEKYQVLLSKYIAWEQSLRN</sequence>
<organism evidence="4 5">
    <name type="scientific">Thalassobacterium sedimentorum</name>
    <dbReference type="NCBI Taxonomy" id="3041258"/>
    <lineage>
        <taxon>Bacteria</taxon>
        <taxon>Pseudomonadati</taxon>
        <taxon>Verrucomicrobiota</taxon>
        <taxon>Opitutia</taxon>
        <taxon>Puniceicoccales</taxon>
        <taxon>Coraliomargaritaceae</taxon>
        <taxon>Thalassobacterium</taxon>
    </lineage>
</organism>
<reference evidence="4 5" key="1">
    <citation type="submission" date="2023-04" db="EMBL/GenBank/DDBJ databases">
        <title>A novel bacteria isolated from coastal sediment.</title>
        <authorList>
            <person name="Liu X.-J."/>
            <person name="Du Z.-J."/>
        </authorList>
    </citation>
    <scope>NUCLEOTIDE SEQUENCE [LARGE SCALE GENOMIC DNA]</scope>
    <source>
        <strain evidence="4 5">SDUM461004</strain>
    </source>
</reference>
<dbReference type="SUPFAM" id="SSF53649">
    <property type="entry name" value="Alkaline phosphatase-like"/>
    <property type="match status" value="1"/>
</dbReference>
<proteinExistence type="inferred from homology"/>
<feature type="domain" description="Sulfatase N-terminal" evidence="3">
    <location>
        <begin position="25"/>
        <end position="409"/>
    </location>
</feature>
<dbReference type="Pfam" id="PF00884">
    <property type="entry name" value="Sulfatase"/>
    <property type="match status" value="1"/>
</dbReference>
<protein>
    <submittedName>
        <fullName evidence="4">Arylsulfatase</fullName>
        <ecNumber evidence="4">3.1.6.-</ecNumber>
    </submittedName>
</protein>
<dbReference type="InterPro" id="IPR050738">
    <property type="entry name" value="Sulfatase"/>
</dbReference>